<gene>
    <name evidence="2" type="ORF">R3P38DRAFT_3217195</name>
</gene>
<protein>
    <recommendedName>
        <fullName evidence="1">F-box domain-containing protein</fullName>
    </recommendedName>
</protein>
<dbReference type="AlphaFoldDB" id="A0AAW0A605"/>
<accession>A0AAW0A605</accession>
<name>A0AAW0A605_9AGAR</name>
<keyword evidence="3" id="KW-1185">Reference proteome</keyword>
<dbReference type="EMBL" id="JAWWNJ010000084">
    <property type="protein sequence ID" value="KAK7001077.1"/>
    <property type="molecule type" value="Genomic_DNA"/>
</dbReference>
<dbReference type="Pfam" id="PF12937">
    <property type="entry name" value="F-box-like"/>
    <property type="match status" value="1"/>
</dbReference>
<organism evidence="2 3">
    <name type="scientific">Favolaschia claudopus</name>
    <dbReference type="NCBI Taxonomy" id="2862362"/>
    <lineage>
        <taxon>Eukaryota</taxon>
        <taxon>Fungi</taxon>
        <taxon>Dikarya</taxon>
        <taxon>Basidiomycota</taxon>
        <taxon>Agaricomycotina</taxon>
        <taxon>Agaricomycetes</taxon>
        <taxon>Agaricomycetidae</taxon>
        <taxon>Agaricales</taxon>
        <taxon>Marasmiineae</taxon>
        <taxon>Mycenaceae</taxon>
        <taxon>Favolaschia</taxon>
    </lineage>
</organism>
<dbReference type="InterPro" id="IPR001810">
    <property type="entry name" value="F-box_dom"/>
</dbReference>
<proteinExistence type="predicted"/>
<evidence type="ECO:0000313" key="3">
    <source>
        <dbReference type="Proteomes" id="UP001362999"/>
    </source>
</evidence>
<sequence>MSADNTSPTEVVSHIGSLPIELLAEIFDLTISDETHIFDVFRISQVCAFWRRVAHDAPTLRPCGSQDWGPCAREAWSPNSCIWDTVLEIAPRLRSVQSSAYKDRIPLSVPLFERLARDKPILDSLETVYVRAAATDPILPRNTLPRLRNLSIV</sequence>
<evidence type="ECO:0000313" key="2">
    <source>
        <dbReference type="EMBL" id="KAK7001077.1"/>
    </source>
</evidence>
<dbReference type="Gene3D" id="1.20.1280.50">
    <property type="match status" value="1"/>
</dbReference>
<dbReference type="Proteomes" id="UP001362999">
    <property type="component" value="Unassembled WGS sequence"/>
</dbReference>
<dbReference type="InterPro" id="IPR036047">
    <property type="entry name" value="F-box-like_dom_sf"/>
</dbReference>
<evidence type="ECO:0000259" key="1">
    <source>
        <dbReference type="Pfam" id="PF12937"/>
    </source>
</evidence>
<comment type="caution">
    <text evidence="2">The sequence shown here is derived from an EMBL/GenBank/DDBJ whole genome shotgun (WGS) entry which is preliminary data.</text>
</comment>
<reference evidence="2 3" key="1">
    <citation type="journal article" date="2024" name="J Genomics">
        <title>Draft genome sequencing and assembly of Favolaschia claudopus CIRM-BRFM 2984 isolated from oak limbs.</title>
        <authorList>
            <person name="Navarro D."/>
            <person name="Drula E."/>
            <person name="Chaduli D."/>
            <person name="Cazenave R."/>
            <person name="Ahrendt S."/>
            <person name="Wang J."/>
            <person name="Lipzen A."/>
            <person name="Daum C."/>
            <person name="Barry K."/>
            <person name="Grigoriev I.V."/>
            <person name="Favel A."/>
            <person name="Rosso M.N."/>
            <person name="Martin F."/>
        </authorList>
    </citation>
    <scope>NUCLEOTIDE SEQUENCE [LARGE SCALE GENOMIC DNA]</scope>
    <source>
        <strain evidence="2 3">CIRM-BRFM 2984</strain>
    </source>
</reference>
<dbReference type="SUPFAM" id="SSF81383">
    <property type="entry name" value="F-box domain"/>
    <property type="match status" value="1"/>
</dbReference>
<feature type="domain" description="F-box" evidence="1">
    <location>
        <begin position="15"/>
        <end position="57"/>
    </location>
</feature>